<evidence type="ECO:0000256" key="1">
    <source>
        <dbReference type="SAM" id="SignalP"/>
    </source>
</evidence>
<dbReference type="Pfam" id="PF07589">
    <property type="entry name" value="PEP-CTERM"/>
    <property type="match status" value="1"/>
</dbReference>
<accession>A0A426V968</accession>
<proteinExistence type="predicted"/>
<dbReference type="RefSeq" id="WP_125244210.1">
    <property type="nucleotide sequence ID" value="NZ_RSED01000012.1"/>
</dbReference>
<organism evidence="3 4">
    <name type="scientific">Aquabacterium soli</name>
    <dbReference type="NCBI Taxonomy" id="2493092"/>
    <lineage>
        <taxon>Bacteria</taxon>
        <taxon>Pseudomonadati</taxon>
        <taxon>Pseudomonadota</taxon>
        <taxon>Betaproteobacteria</taxon>
        <taxon>Burkholderiales</taxon>
        <taxon>Aquabacterium</taxon>
    </lineage>
</organism>
<evidence type="ECO:0000313" key="4">
    <source>
        <dbReference type="Proteomes" id="UP000269265"/>
    </source>
</evidence>
<keyword evidence="1" id="KW-0732">Signal</keyword>
<keyword evidence="4" id="KW-1185">Reference proteome</keyword>
<dbReference type="Proteomes" id="UP000269265">
    <property type="component" value="Unassembled WGS sequence"/>
</dbReference>
<evidence type="ECO:0000313" key="3">
    <source>
        <dbReference type="EMBL" id="RRS03381.1"/>
    </source>
</evidence>
<dbReference type="OrthoDB" id="8562701at2"/>
<reference evidence="3 4" key="1">
    <citation type="submission" date="2018-12" db="EMBL/GenBank/DDBJ databases">
        <title>The whole draft genome of Aquabacterium sp. SJQ9.</title>
        <authorList>
            <person name="Sun L."/>
            <person name="Gao X."/>
            <person name="Chen W."/>
            <person name="Huang K."/>
        </authorList>
    </citation>
    <scope>NUCLEOTIDE SEQUENCE [LARGE SCALE GENOMIC DNA]</scope>
    <source>
        <strain evidence="3 4">SJQ9</strain>
    </source>
</reference>
<dbReference type="EMBL" id="RSED01000012">
    <property type="protein sequence ID" value="RRS03381.1"/>
    <property type="molecule type" value="Genomic_DNA"/>
</dbReference>
<dbReference type="AlphaFoldDB" id="A0A426V968"/>
<gene>
    <name evidence="3" type="ORF">EIP75_15650</name>
</gene>
<name>A0A426V968_9BURK</name>
<protein>
    <submittedName>
        <fullName evidence="3">PEP-CTERM sorting domain-containing protein</fullName>
    </submittedName>
</protein>
<sequence length="229" mass="23979">MRQVSAIIALGLASLAFQAQSAVITNPAQVPGTHQVIDFNNEDGLFIGAGSGYTVGTPSVTFSSLDGDFTVGQRIATDLGINGSWGAGKSFLSFDTIGEMTLRIDFGNLRTRAFTADFSLYEQAGVHSLLTVTAYGVDGSSSSFTLGGFSTSLGGVDLDDNALIDSTNYAITQGLRLAHADIAYITIKGDGVVLDNFTLTTPVPEPQTYALMLAGLGVLALVVRRRQQA</sequence>
<evidence type="ECO:0000259" key="2">
    <source>
        <dbReference type="Pfam" id="PF07589"/>
    </source>
</evidence>
<dbReference type="NCBIfam" id="TIGR02595">
    <property type="entry name" value="PEP_CTERM"/>
    <property type="match status" value="1"/>
</dbReference>
<dbReference type="InterPro" id="IPR013424">
    <property type="entry name" value="Ice-binding_C"/>
</dbReference>
<feature type="chain" id="PRO_5019413371" evidence="1">
    <location>
        <begin position="22"/>
        <end position="229"/>
    </location>
</feature>
<feature type="signal peptide" evidence="1">
    <location>
        <begin position="1"/>
        <end position="21"/>
    </location>
</feature>
<feature type="domain" description="Ice-binding protein C-terminal" evidence="2">
    <location>
        <begin position="202"/>
        <end position="226"/>
    </location>
</feature>
<comment type="caution">
    <text evidence="3">The sequence shown here is derived from an EMBL/GenBank/DDBJ whole genome shotgun (WGS) entry which is preliminary data.</text>
</comment>